<dbReference type="EMBL" id="BARS01052113">
    <property type="protein sequence ID" value="GAG51518.1"/>
    <property type="molecule type" value="Genomic_DNA"/>
</dbReference>
<evidence type="ECO:0000313" key="2">
    <source>
        <dbReference type="EMBL" id="GAG51518.1"/>
    </source>
</evidence>
<proteinExistence type="predicted"/>
<feature type="non-terminal residue" evidence="2">
    <location>
        <position position="134"/>
    </location>
</feature>
<dbReference type="Pfam" id="PF01636">
    <property type="entry name" value="APH"/>
    <property type="match status" value="1"/>
</dbReference>
<organism evidence="2">
    <name type="scientific">marine sediment metagenome</name>
    <dbReference type="NCBI Taxonomy" id="412755"/>
    <lineage>
        <taxon>unclassified sequences</taxon>
        <taxon>metagenomes</taxon>
        <taxon>ecological metagenomes</taxon>
    </lineage>
</organism>
<sequence length="134" mass="15216">MSVERERFSPSELAVVLSHYDLGVVKSAREFARGSRRSPKLRLRTADGRYLLKRRAQGRDKPARVTFAHTLLWHLRQKGFPVPELLPTRDTGESMLIHEGGVYELFEYVAGEAYDASLPQTAHAGKTLARFHRA</sequence>
<dbReference type="AlphaFoldDB" id="X0YT61"/>
<feature type="domain" description="Aminoglycoside phosphotransferase" evidence="1">
    <location>
        <begin position="36"/>
        <end position="133"/>
    </location>
</feature>
<accession>X0YT61</accession>
<reference evidence="2" key="1">
    <citation type="journal article" date="2014" name="Front. Microbiol.">
        <title>High frequency of phylogenetically diverse reductive dehalogenase-homologous genes in deep subseafloor sedimentary metagenomes.</title>
        <authorList>
            <person name="Kawai M."/>
            <person name="Futagami T."/>
            <person name="Toyoda A."/>
            <person name="Takaki Y."/>
            <person name="Nishi S."/>
            <person name="Hori S."/>
            <person name="Arai W."/>
            <person name="Tsubouchi T."/>
            <person name="Morono Y."/>
            <person name="Uchiyama I."/>
            <person name="Ito T."/>
            <person name="Fujiyama A."/>
            <person name="Inagaki F."/>
            <person name="Takami H."/>
        </authorList>
    </citation>
    <scope>NUCLEOTIDE SEQUENCE</scope>
    <source>
        <strain evidence="2">Expedition CK06-06</strain>
    </source>
</reference>
<gene>
    <name evidence="2" type="ORF">S01H1_77529</name>
</gene>
<dbReference type="InterPro" id="IPR002575">
    <property type="entry name" value="Aminoglycoside_PTrfase"/>
</dbReference>
<comment type="caution">
    <text evidence="2">The sequence shown here is derived from an EMBL/GenBank/DDBJ whole genome shotgun (WGS) entry which is preliminary data.</text>
</comment>
<dbReference type="Gene3D" id="3.30.200.20">
    <property type="entry name" value="Phosphorylase Kinase, domain 1"/>
    <property type="match status" value="1"/>
</dbReference>
<name>X0YT61_9ZZZZ</name>
<dbReference type="InterPro" id="IPR011009">
    <property type="entry name" value="Kinase-like_dom_sf"/>
</dbReference>
<protein>
    <recommendedName>
        <fullName evidence="1">Aminoglycoside phosphotransferase domain-containing protein</fullName>
    </recommendedName>
</protein>
<evidence type="ECO:0000259" key="1">
    <source>
        <dbReference type="Pfam" id="PF01636"/>
    </source>
</evidence>
<dbReference type="SUPFAM" id="SSF56112">
    <property type="entry name" value="Protein kinase-like (PK-like)"/>
    <property type="match status" value="1"/>
</dbReference>